<dbReference type="CDD" id="cd00714">
    <property type="entry name" value="GFAT"/>
    <property type="match status" value="1"/>
</dbReference>
<dbReference type="GO" id="GO:0006487">
    <property type="term" value="P:protein N-linked glycosylation"/>
    <property type="evidence" value="ECO:0007669"/>
    <property type="project" value="TreeGrafter"/>
</dbReference>
<dbReference type="CDD" id="cd05009">
    <property type="entry name" value="SIS_GlmS_GlmD_2"/>
    <property type="match status" value="1"/>
</dbReference>
<dbReference type="GO" id="GO:0006002">
    <property type="term" value="P:fructose 6-phosphate metabolic process"/>
    <property type="evidence" value="ECO:0007669"/>
    <property type="project" value="TreeGrafter"/>
</dbReference>
<proteinExistence type="predicted"/>
<name>A0A847D2G7_9BACT</name>
<keyword evidence="4 10" id="KW-0032">Aminotransferase</keyword>
<evidence type="ECO:0000256" key="3">
    <source>
        <dbReference type="ARBA" id="ARBA00016090"/>
    </source>
</evidence>
<dbReference type="GO" id="GO:0006047">
    <property type="term" value="P:UDP-N-acetylglucosamine metabolic process"/>
    <property type="evidence" value="ECO:0007669"/>
    <property type="project" value="TreeGrafter"/>
</dbReference>
<keyword evidence="6" id="KW-0677">Repeat</keyword>
<dbReference type="PROSITE" id="PS51464">
    <property type="entry name" value="SIS"/>
    <property type="match status" value="2"/>
</dbReference>
<dbReference type="GO" id="GO:0004360">
    <property type="term" value="F:glutamine-fructose-6-phosphate transaminase (isomerizing) activity"/>
    <property type="evidence" value="ECO:0007669"/>
    <property type="project" value="UniProtKB-EC"/>
</dbReference>
<evidence type="ECO:0000313" key="10">
    <source>
        <dbReference type="EMBL" id="NLD25640.1"/>
    </source>
</evidence>
<feature type="domain" description="Glutamine amidotransferase type-2" evidence="8">
    <location>
        <begin position="2"/>
        <end position="215"/>
    </location>
</feature>
<dbReference type="InterPro" id="IPR047084">
    <property type="entry name" value="GFAT_N"/>
</dbReference>
<protein>
    <recommendedName>
        <fullName evidence="3">Glutamine--fructose-6-phosphate aminotransferase [isomerizing]</fullName>
        <ecNumber evidence="2">2.6.1.16</ecNumber>
    </recommendedName>
</protein>
<dbReference type="NCBIfam" id="TIGR01135">
    <property type="entry name" value="glmS"/>
    <property type="match status" value="1"/>
</dbReference>
<dbReference type="Pfam" id="PF01380">
    <property type="entry name" value="SIS"/>
    <property type="match status" value="2"/>
</dbReference>
<evidence type="ECO:0000256" key="2">
    <source>
        <dbReference type="ARBA" id="ARBA00012916"/>
    </source>
</evidence>
<keyword evidence="7" id="KW-0315">Glutamine amidotransferase</keyword>
<dbReference type="EC" id="2.6.1.16" evidence="2"/>
<dbReference type="GO" id="GO:0097367">
    <property type="term" value="F:carbohydrate derivative binding"/>
    <property type="evidence" value="ECO:0007669"/>
    <property type="project" value="InterPro"/>
</dbReference>
<dbReference type="InterPro" id="IPR017932">
    <property type="entry name" value="GATase_2_dom"/>
</dbReference>
<sequence>MCGIFGYSGEKECNDLIFEGLKRLEYRGYDSWGIAILNGKIHQYKNIGEIKYDKMLQKLQKGNIGIGHTRWATHGGVTKINAHPHISEVGGFTLVQNGIVENFNELKSSLLKKDVHFVSETDTEVIVRLIELELLKNKSLRQAIITVFKKLKGRNTIALLSNNDKKIYAVRNGSPLVLGIATDGIYIASDTLSFSPATNEAVLLDDFDMVEIGGKNISIFNIESNQFKPVKIKKLKHQFNKIDKGNFKHFMLKEIVDQKETILFATKYLRKELLPLTDSIKKGGRVYVIGAGTAGFSAGQIAYFLRNIANIDAQEVKSYEFEQYISIVKKKDILIAISQSGETADTIEAIEAFKKKGCKIASLVNMYGTTISRLSDFEFYTNSGPEICVASTKVFTAQCAWGYLLTMTLDNRFEEGKKNLSILTKSISQIFLKSRLENIKRVANKLKNKEHAFILGKGENSYIALEGALKIKEISYKHVEGFAAGELKHGVIALIEKGTPVLSIIPSENSRDFNDMISAVEQVKARGALTVGIGNDKSSKREIFDFYINVSQVENVSSIANVIPFQLISYYLSVALGNNIDKPRNLAKSVTVK</sequence>
<feature type="domain" description="SIS" evidence="9">
    <location>
        <begin position="276"/>
        <end position="415"/>
    </location>
</feature>
<dbReference type="PANTHER" id="PTHR10937">
    <property type="entry name" value="GLUCOSAMINE--FRUCTOSE-6-PHOSPHATE AMINOTRANSFERASE, ISOMERIZING"/>
    <property type="match status" value="1"/>
</dbReference>
<comment type="catalytic activity">
    <reaction evidence="1">
        <text>D-fructose 6-phosphate + L-glutamine = D-glucosamine 6-phosphate + L-glutamate</text>
        <dbReference type="Rhea" id="RHEA:13237"/>
        <dbReference type="ChEBI" id="CHEBI:29985"/>
        <dbReference type="ChEBI" id="CHEBI:58359"/>
        <dbReference type="ChEBI" id="CHEBI:58725"/>
        <dbReference type="ChEBI" id="CHEBI:61527"/>
        <dbReference type="EC" id="2.6.1.16"/>
    </reaction>
</comment>
<dbReference type="PROSITE" id="PS51278">
    <property type="entry name" value="GATASE_TYPE_2"/>
    <property type="match status" value="1"/>
</dbReference>
<dbReference type="PANTHER" id="PTHR10937:SF0">
    <property type="entry name" value="GLUTAMINE--FRUCTOSE-6-PHOSPHATE TRANSAMINASE (ISOMERIZING)"/>
    <property type="match status" value="1"/>
</dbReference>
<evidence type="ECO:0000256" key="4">
    <source>
        <dbReference type="ARBA" id="ARBA00022576"/>
    </source>
</evidence>
<dbReference type="Gene3D" id="3.40.50.10490">
    <property type="entry name" value="Glucose-6-phosphate isomerase like protein, domain 1"/>
    <property type="match status" value="2"/>
</dbReference>
<dbReference type="NCBIfam" id="NF001484">
    <property type="entry name" value="PRK00331.1"/>
    <property type="match status" value="1"/>
</dbReference>
<dbReference type="InterPro" id="IPR001347">
    <property type="entry name" value="SIS_dom"/>
</dbReference>
<reference evidence="10 11" key="1">
    <citation type="journal article" date="2020" name="Biotechnol. Biofuels">
        <title>New insights from the biogas microbiome by comprehensive genome-resolved metagenomics of nearly 1600 species originating from multiple anaerobic digesters.</title>
        <authorList>
            <person name="Campanaro S."/>
            <person name="Treu L."/>
            <person name="Rodriguez-R L.M."/>
            <person name="Kovalovszki A."/>
            <person name="Ziels R.M."/>
            <person name="Maus I."/>
            <person name="Zhu X."/>
            <person name="Kougias P.G."/>
            <person name="Basile A."/>
            <person name="Luo G."/>
            <person name="Schluter A."/>
            <person name="Konstantinidis K.T."/>
            <person name="Angelidaki I."/>
        </authorList>
    </citation>
    <scope>NUCLEOTIDE SEQUENCE [LARGE SCALE GENOMIC DNA]</scope>
    <source>
        <strain evidence="10">AS06rmzACSIP_65</strain>
    </source>
</reference>
<dbReference type="InterPro" id="IPR046348">
    <property type="entry name" value="SIS_dom_sf"/>
</dbReference>
<dbReference type="FunFam" id="3.60.20.10:FF:000006">
    <property type="entry name" value="Glutamine--fructose-6-phosphate aminotransferase [isomerizing]"/>
    <property type="match status" value="1"/>
</dbReference>
<dbReference type="Pfam" id="PF13522">
    <property type="entry name" value="GATase_6"/>
    <property type="match status" value="1"/>
</dbReference>
<dbReference type="SUPFAM" id="SSF56235">
    <property type="entry name" value="N-terminal nucleophile aminohydrolases (Ntn hydrolases)"/>
    <property type="match status" value="1"/>
</dbReference>
<dbReference type="EMBL" id="JAAZBX010000013">
    <property type="protein sequence ID" value="NLD25640.1"/>
    <property type="molecule type" value="Genomic_DNA"/>
</dbReference>
<evidence type="ECO:0000256" key="5">
    <source>
        <dbReference type="ARBA" id="ARBA00022679"/>
    </source>
</evidence>
<dbReference type="Proteomes" id="UP000545876">
    <property type="component" value="Unassembled WGS sequence"/>
</dbReference>
<keyword evidence="5 10" id="KW-0808">Transferase</keyword>
<dbReference type="InterPro" id="IPR035490">
    <property type="entry name" value="GlmS/FrlB_SIS"/>
</dbReference>
<dbReference type="CDD" id="cd05008">
    <property type="entry name" value="SIS_GlmS_GlmD_1"/>
    <property type="match status" value="1"/>
</dbReference>
<evidence type="ECO:0000259" key="9">
    <source>
        <dbReference type="PROSITE" id="PS51464"/>
    </source>
</evidence>
<dbReference type="Gene3D" id="3.60.20.10">
    <property type="entry name" value="Glutamine Phosphoribosylpyrophosphate, subunit 1, domain 1"/>
    <property type="match status" value="1"/>
</dbReference>
<evidence type="ECO:0000256" key="6">
    <source>
        <dbReference type="ARBA" id="ARBA00022737"/>
    </source>
</evidence>
<feature type="domain" description="SIS" evidence="9">
    <location>
        <begin position="442"/>
        <end position="583"/>
    </location>
</feature>
<dbReference type="InterPro" id="IPR005855">
    <property type="entry name" value="GFAT"/>
</dbReference>
<organism evidence="10 11">
    <name type="scientific">Candidatus Dojkabacteria bacterium</name>
    <dbReference type="NCBI Taxonomy" id="2099670"/>
    <lineage>
        <taxon>Bacteria</taxon>
        <taxon>Candidatus Dojkabacteria</taxon>
    </lineage>
</organism>
<dbReference type="InterPro" id="IPR035466">
    <property type="entry name" value="GlmS/AgaS_SIS"/>
</dbReference>
<evidence type="ECO:0000256" key="7">
    <source>
        <dbReference type="ARBA" id="ARBA00022962"/>
    </source>
</evidence>
<dbReference type="SUPFAM" id="SSF53697">
    <property type="entry name" value="SIS domain"/>
    <property type="match status" value="1"/>
</dbReference>
<dbReference type="AlphaFoldDB" id="A0A847D2G7"/>
<comment type="caution">
    <text evidence="10">The sequence shown here is derived from an EMBL/GenBank/DDBJ whole genome shotgun (WGS) entry which is preliminary data.</text>
</comment>
<evidence type="ECO:0000259" key="8">
    <source>
        <dbReference type="PROSITE" id="PS51278"/>
    </source>
</evidence>
<gene>
    <name evidence="10" type="primary">glmS</name>
    <name evidence="10" type="ORF">GX656_03330</name>
</gene>
<dbReference type="InterPro" id="IPR029055">
    <property type="entry name" value="Ntn_hydrolases_N"/>
</dbReference>
<evidence type="ECO:0000256" key="1">
    <source>
        <dbReference type="ARBA" id="ARBA00001031"/>
    </source>
</evidence>
<accession>A0A847D2G7</accession>
<evidence type="ECO:0000313" key="11">
    <source>
        <dbReference type="Proteomes" id="UP000545876"/>
    </source>
</evidence>